<dbReference type="GO" id="GO:0019557">
    <property type="term" value="P:L-histidine catabolic process to glutamate and formate"/>
    <property type="evidence" value="ECO:0007669"/>
    <property type="project" value="UniProtKB-UniPathway"/>
</dbReference>
<feature type="domain" description="Urocanase C-terminal" evidence="13">
    <location>
        <begin position="354"/>
        <end position="548"/>
    </location>
</feature>
<evidence type="ECO:0000256" key="4">
    <source>
        <dbReference type="ARBA" id="ARBA00022808"/>
    </source>
</evidence>
<dbReference type="NCBIfam" id="TIGR01228">
    <property type="entry name" value="hutU"/>
    <property type="match status" value="1"/>
</dbReference>
<reference evidence="14 15" key="1">
    <citation type="submission" date="2016-06" db="EMBL/GenBank/DDBJ databases">
        <authorList>
            <person name="Kjaerup R.B."/>
            <person name="Dalgaard T.S."/>
            <person name="Juul-Madsen H.R."/>
        </authorList>
    </citation>
    <scope>NUCLEOTIDE SEQUENCE [LARGE SCALE GENOMIC DNA]</scope>
    <source>
        <strain evidence="14 15">DSM 43913</strain>
    </source>
</reference>
<dbReference type="GO" id="GO:0005737">
    <property type="term" value="C:cytoplasm"/>
    <property type="evidence" value="ECO:0007669"/>
    <property type="project" value="UniProtKB-SubCell"/>
</dbReference>
<dbReference type="UniPathway" id="UPA00379">
    <property type="reaction ID" value="UER00550"/>
</dbReference>
<dbReference type="Gene3D" id="3.40.1770.10">
    <property type="entry name" value="Urocanase superfamily"/>
    <property type="match status" value="1"/>
</dbReference>
<dbReference type="Pfam" id="PF17391">
    <property type="entry name" value="Urocanase_N"/>
    <property type="match status" value="1"/>
</dbReference>
<dbReference type="GO" id="GO:0016153">
    <property type="term" value="F:urocanate hydratase activity"/>
    <property type="evidence" value="ECO:0007669"/>
    <property type="project" value="UniProtKB-UniRule"/>
</dbReference>
<keyword evidence="15" id="KW-1185">Reference proteome</keyword>
<evidence type="ECO:0000259" key="11">
    <source>
        <dbReference type="Pfam" id="PF01175"/>
    </source>
</evidence>
<feature type="binding site" evidence="10">
    <location>
        <begin position="246"/>
        <end position="247"/>
    </location>
    <ligand>
        <name>NAD(+)</name>
        <dbReference type="ChEBI" id="CHEBI:57540"/>
    </ligand>
</feature>
<dbReference type="NCBIfam" id="NF003820">
    <property type="entry name" value="PRK05414.1"/>
    <property type="match status" value="1"/>
</dbReference>
<keyword evidence="4 10" id="KW-0369">Histidine metabolism</keyword>
<dbReference type="InterPro" id="IPR035400">
    <property type="entry name" value="Urocanase_N"/>
</dbReference>
<dbReference type="PIRSF" id="PIRSF001423">
    <property type="entry name" value="Urocanate_hydrat"/>
    <property type="match status" value="1"/>
</dbReference>
<dbReference type="InterPro" id="IPR038364">
    <property type="entry name" value="Urocanase_central_sf"/>
</dbReference>
<feature type="active site" evidence="10">
    <location>
        <position position="413"/>
    </location>
</feature>
<gene>
    <name evidence="10" type="primary">hutU</name>
    <name evidence="14" type="ORF">GA0070610_4450</name>
</gene>
<dbReference type="SUPFAM" id="SSF111326">
    <property type="entry name" value="Urocanase"/>
    <property type="match status" value="1"/>
</dbReference>
<evidence type="ECO:0000256" key="5">
    <source>
        <dbReference type="ARBA" id="ARBA00023027"/>
    </source>
</evidence>
<dbReference type="Proteomes" id="UP000198251">
    <property type="component" value="Chromosome I"/>
</dbReference>
<comment type="subcellular location">
    <subcellularLocation>
        <location evidence="10">Cytoplasm</location>
    </subcellularLocation>
</comment>
<dbReference type="InterPro" id="IPR036190">
    <property type="entry name" value="Urocanase_sf"/>
</dbReference>
<evidence type="ECO:0000256" key="10">
    <source>
        <dbReference type="HAMAP-Rule" id="MF_00577"/>
    </source>
</evidence>
<feature type="binding site" evidence="10">
    <location>
        <begin position="46"/>
        <end position="47"/>
    </location>
    <ligand>
        <name>NAD(+)</name>
        <dbReference type="ChEBI" id="CHEBI:57540"/>
    </ligand>
</feature>
<feature type="binding site" evidence="10">
    <location>
        <position position="325"/>
    </location>
    <ligand>
        <name>NAD(+)</name>
        <dbReference type="ChEBI" id="CHEBI:57540"/>
    </ligand>
</feature>
<evidence type="ECO:0000256" key="6">
    <source>
        <dbReference type="ARBA" id="ARBA00023239"/>
    </source>
</evidence>
<feature type="binding site" evidence="10">
    <location>
        <position position="205"/>
    </location>
    <ligand>
        <name>NAD(+)</name>
        <dbReference type="ChEBI" id="CHEBI:57540"/>
    </ligand>
</feature>
<sequence>MTQPVRAARGTERTARGWPQEAALRMLMNNLDPEVAERPDDLVVYGGTGKAARDWPSYHALVRTLTDLRDDETMLVQSGRPVGVMRTHEWAPRVLLANSNLVGDWATWPEFRRLEQLGLTMYGQMTAGSWIYIGTQGILQGTYETFAAVAAKIAGARGDGQELSGGTLAGTLTLTAGCGGMGGAQPLAVTMNGGVCLVVDVDRTRLDRRVHDRYLDEVADSLDDAVERALAAKRDRRALSVGVVGNAATVFPELLRRGVEIDVVTDQTSAHDPLSYLPEGVELADARDYAAAKPAEFTDRARASMAKHVEAMVGFLDAGAEVFDYGNSIRGEAKLGGFERAFDFPGFVPAYIRPLFCEGKGPFRWAALSGDPADIAATDRAILDLFPENESLARWIRMAGERVAFQGLPARICWLGYGERDKAGVRFNEMVASGELSAPVVIGRDHLDCGSVASPYRETEAMADGSDAVADWPLLNALVNTASGASWVSIHHGGGVGIGRSIHAGQVCVADGTALAGQKIERVLTNDPAMGVIRHVDAGYDAAREVAEATGVRVPMAEGGNL</sequence>
<feature type="binding site" evidence="10">
    <location>
        <position position="124"/>
    </location>
    <ligand>
        <name>NAD(+)</name>
        <dbReference type="ChEBI" id="CHEBI:57540"/>
    </ligand>
</feature>
<keyword evidence="5 10" id="KW-0520">NAD</keyword>
<comment type="cofactor">
    <cofactor evidence="10">
        <name>NAD(+)</name>
        <dbReference type="ChEBI" id="CHEBI:57540"/>
    </cofactor>
    <text evidence="10">Binds 1 NAD(+) per subunit.</text>
</comment>
<dbReference type="Gene3D" id="3.40.50.10730">
    <property type="entry name" value="Urocanase like domains"/>
    <property type="match status" value="1"/>
</dbReference>
<comment type="catalytic activity">
    <reaction evidence="8 10">
        <text>4-imidazolone-5-propanoate = trans-urocanate + H2O</text>
        <dbReference type="Rhea" id="RHEA:13101"/>
        <dbReference type="ChEBI" id="CHEBI:15377"/>
        <dbReference type="ChEBI" id="CHEBI:17771"/>
        <dbReference type="ChEBI" id="CHEBI:77893"/>
        <dbReference type="EC" id="4.2.1.49"/>
    </reaction>
</comment>
<dbReference type="PANTHER" id="PTHR12216:SF4">
    <property type="entry name" value="UROCANATE HYDRATASE"/>
    <property type="match status" value="1"/>
</dbReference>
<feature type="domain" description="Urocanase Rossmann-like" evidence="11">
    <location>
        <begin position="134"/>
        <end position="351"/>
    </location>
</feature>
<dbReference type="HAMAP" id="MF_00577">
    <property type="entry name" value="HutU"/>
    <property type="match status" value="1"/>
</dbReference>
<keyword evidence="6 10" id="KW-0456">Lyase</keyword>
<feature type="binding site" evidence="10">
    <location>
        <begin position="180"/>
        <end position="182"/>
    </location>
    <ligand>
        <name>NAD(+)</name>
        <dbReference type="ChEBI" id="CHEBI:57540"/>
    </ligand>
</feature>
<evidence type="ECO:0000256" key="2">
    <source>
        <dbReference type="ARBA" id="ARBA00007578"/>
    </source>
</evidence>
<dbReference type="Pfam" id="PF17392">
    <property type="entry name" value="Urocanase_C"/>
    <property type="match status" value="1"/>
</dbReference>
<dbReference type="InterPro" id="IPR023636">
    <property type="entry name" value="Urocanase_CS"/>
</dbReference>
<evidence type="ECO:0000259" key="13">
    <source>
        <dbReference type="Pfam" id="PF17392"/>
    </source>
</evidence>
<evidence type="ECO:0000259" key="12">
    <source>
        <dbReference type="Pfam" id="PF17391"/>
    </source>
</evidence>
<feature type="binding site" evidence="10">
    <location>
        <position position="495"/>
    </location>
    <ligand>
        <name>NAD(+)</name>
        <dbReference type="ChEBI" id="CHEBI:57540"/>
    </ligand>
</feature>
<dbReference type="PANTHER" id="PTHR12216">
    <property type="entry name" value="UROCANATE HYDRATASE"/>
    <property type="match status" value="1"/>
</dbReference>
<evidence type="ECO:0000256" key="9">
    <source>
        <dbReference type="ARBA" id="ARBA00056569"/>
    </source>
</evidence>
<feature type="domain" description="Urocanase N-terminal" evidence="12">
    <location>
        <begin position="5"/>
        <end position="131"/>
    </location>
</feature>
<dbReference type="PROSITE" id="PS01233">
    <property type="entry name" value="UROCANASE"/>
    <property type="match status" value="1"/>
</dbReference>
<dbReference type="InterPro" id="IPR035085">
    <property type="entry name" value="Urocanase_Rossmann-like"/>
</dbReference>
<comment type="similarity">
    <text evidence="2 10">Belongs to the urocanase family.</text>
</comment>
<feature type="binding site" evidence="10">
    <location>
        <position position="200"/>
    </location>
    <ligand>
        <name>NAD(+)</name>
        <dbReference type="ChEBI" id="CHEBI:57540"/>
    </ligand>
</feature>
<dbReference type="InterPro" id="IPR055351">
    <property type="entry name" value="Urocanase"/>
</dbReference>
<dbReference type="InterPro" id="IPR035401">
    <property type="entry name" value="Urocanase_C"/>
</dbReference>
<protein>
    <recommendedName>
        <fullName evidence="3 10">Urocanate hydratase</fullName>
        <shortName evidence="10">Urocanase</shortName>
        <ecNumber evidence="3 10">4.2.1.49</ecNumber>
    </recommendedName>
    <alternativeName>
        <fullName evidence="7 10">Imidazolonepropionate hydrolase</fullName>
    </alternativeName>
</protein>
<evidence type="ECO:0000313" key="14">
    <source>
        <dbReference type="EMBL" id="SCG18113.1"/>
    </source>
</evidence>
<evidence type="ECO:0000313" key="15">
    <source>
        <dbReference type="Proteomes" id="UP000198251"/>
    </source>
</evidence>
<name>A0A1C5GE84_MICEH</name>
<evidence type="ECO:0000256" key="3">
    <source>
        <dbReference type="ARBA" id="ARBA00011992"/>
    </source>
</evidence>
<dbReference type="EMBL" id="LT607733">
    <property type="protein sequence ID" value="SCG18113.1"/>
    <property type="molecule type" value="Genomic_DNA"/>
</dbReference>
<feature type="binding site" evidence="10">
    <location>
        <begin position="267"/>
        <end position="271"/>
    </location>
    <ligand>
        <name>NAD(+)</name>
        <dbReference type="ChEBI" id="CHEBI:57540"/>
    </ligand>
</feature>
<dbReference type="AlphaFoldDB" id="A0A1C5GE84"/>
<dbReference type="EC" id="4.2.1.49" evidence="3 10"/>
<dbReference type="InterPro" id="IPR023637">
    <property type="entry name" value="Urocanase-like"/>
</dbReference>
<dbReference type="RefSeq" id="WP_231925764.1">
    <property type="nucleotide sequence ID" value="NZ_JBFAAC010000006.1"/>
</dbReference>
<dbReference type="Pfam" id="PF01175">
    <property type="entry name" value="Urocanase"/>
    <property type="match status" value="1"/>
</dbReference>
<comment type="pathway">
    <text evidence="1 10">Amino-acid degradation; L-histidine degradation into L-glutamate; N-formimidoyl-L-glutamate from L-histidine: step 2/3.</text>
</comment>
<comment type="function">
    <text evidence="9 10">Catalyzes the conversion of urocanate to 4-imidazolone-5-propionate.</text>
</comment>
<dbReference type="GeneID" id="95804147"/>
<proteinExistence type="inferred from homology"/>
<accession>A0A1C5GE84</accession>
<keyword evidence="10" id="KW-0963">Cytoplasm</keyword>
<evidence type="ECO:0000256" key="7">
    <source>
        <dbReference type="ARBA" id="ARBA00031640"/>
    </source>
</evidence>
<feature type="binding site" evidence="10">
    <location>
        <begin position="276"/>
        <end position="277"/>
    </location>
    <ligand>
        <name>NAD(+)</name>
        <dbReference type="ChEBI" id="CHEBI:57540"/>
    </ligand>
</feature>
<evidence type="ECO:0000256" key="8">
    <source>
        <dbReference type="ARBA" id="ARBA00047623"/>
    </source>
</evidence>
<organism evidence="14 15">
    <name type="scientific">Micromonospora echinofusca</name>
    <dbReference type="NCBI Taxonomy" id="47858"/>
    <lineage>
        <taxon>Bacteria</taxon>
        <taxon>Bacillati</taxon>
        <taxon>Actinomycetota</taxon>
        <taxon>Actinomycetes</taxon>
        <taxon>Micromonosporales</taxon>
        <taxon>Micromonosporaceae</taxon>
        <taxon>Micromonospora</taxon>
    </lineage>
</organism>
<dbReference type="FunFam" id="3.40.50.10730:FF:000001">
    <property type="entry name" value="Urocanate hydratase"/>
    <property type="match status" value="1"/>
</dbReference>
<evidence type="ECO:0000256" key="1">
    <source>
        <dbReference type="ARBA" id="ARBA00004794"/>
    </source>
</evidence>
<dbReference type="GO" id="GO:0019556">
    <property type="term" value="P:L-histidine catabolic process to glutamate and formamide"/>
    <property type="evidence" value="ECO:0007669"/>
    <property type="project" value="UniProtKB-UniPathway"/>
</dbReference>